<dbReference type="Gene3D" id="3.40.33.10">
    <property type="entry name" value="CAP"/>
    <property type="match status" value="1"/>
</dbReference>
<dbReference type="PANTHER" id="PTHR31157">
    <property type="entry name" value="SCP DOMAIN-CONTAINING PROTEIN"/>
    <property type="match status" value="1"/>
</dbReference>
<sequence length="312" mass="35929">MDLNVDSDGNMPSKKTKRPNEGVTTLIGKSADRLKQLYGEPTRIDPSSYGYDWWIYNKADQTYMQVGVAKQKVVTIFAIGDNVDIAPFKIGQSIEKIYTSTYLNPDVHVQYEKGTYRFELSEEDLNIRPLVQLGNIYVQLYLDKVKGTLSSIRVLDKSTLIKQRPYEMVYRGELVDPEVPSDNQWQVIDRGSEKEIFDLTNIIRKRFELNPVQWDEDTAKVAYEHSKDMYDNDYFSHKSPKYGDLSERLDAADVSYQMAGENIAAQYIDAPAAIEGWLNSQSHRETMLNKDFTHLGVGVYQKNYTQNFLQKP</sequence>
<keyword evidence="5" id="KW-1185">Reference proteome</keyword>
<evidence type="ECO:0000259" key="3">
    <source>
        <dbReference type="Pfam" id="PF14504"/>
    </source>
</evidence>
<evidence type="ECO:0000256" key="1">
    <source>
        <dbReference type="SAM" id="MobiDB-lite"/>
    </source>
</evidence>
<accession>A0A3L7JYQ3</accession>
<reference evidence="4 5" key="1">
    <citation type="submission" date="2018-10" db="EMBL/GenBank/DDBJ databases">
        <title>Falsibacillus sp. genome draft.</title>
        <authorList>
            <person name="Shi S."/>
        </authorList>
    </citation>
    <scope>NUCLEOTIDE SEQUENCE [LARGE SCALE GENOMIC DNA]</scope>
    <source>
        <strain evidence="4 5">GY 10110</strain>
    </source>
</reference>
<dbReference type="CDD" id="cd05379">
    <property type="entry name" value="CAP_bacterial"/>
    <property type="match status" value="1"/>
</dbReference>
<dbReference type="OrthoDB" id="9783944at2"/>
<dbReference type="Proteomes" id="UP000276770">
    <property type="component" value="Unassembled WGS sequence"/>
</dbReference>
<dbReference type="EMBL" id="RCVZ01000005">
    <property type="protein sequence ID" value="RLQ95937.1"/>
    <property type="molecule type" value="Genomic_DNA"/>
</dbReference>
<dbReference type="InterPro" id="IPR014044">
    <property type="entry name" value="CAP_dom"/>
</dbReference>
<dbReference type="Pfam" id="PF00188">
    <property type="entry name" value="CAP"/>
    <property type="match status" value="1"/>
</dbReference>
<evidence type="ECO:0000259" key="2">
    <source>
        <dbReference type="Pfam" id="PF00188"/>
    </source>
</evidence>
<feature type="domain" description="SCP" evidence="2">
    <location>
        <begin position="197"/>
        <end position="307"/>
    </location>
</feature>
<proteinExistence type="predicted"/>
<feature type="domain" description="CAP-associated" evidence="3">
    <location>
        <begin position="27"/>
        <end position="166"/>
    </location>
</feature>
<dbReference type="InterPro" id="IPR029410">
    <property type="entry name" value="CAP_assoc"/>
</dbReference>
<evidence type="ECO:0008006" key="6">
    <source>
        <dbReference type="Google" id="ProtNLM"/>
    </source>
</evidence>
<dbReference type="Pfam" id="PF14504">
    <property type="entry name" value="CAP_assoc_N"/>
    <property type="match status" value="1"/>
</dbReference>
<dbReference type="InterPro" id="IPR035940">
    <property type="entry name" value="CAP_sf"/>
</dbReference>
<dbReference type="AlphaFoldDB" id="A0A3L7JYQ3"/>
<dbReference type="SUPFAM" id="SSF55797">
    <property type="entry name" value="PR-1-like"/>
    <property type="match status" value="1"/>
</dbReference>
<name>A0A3L7JYQ3_9BACI</name>
<evidence type="ECO:0000313" key="5">
    <source>
        <dbReference type="Proteomes" id="UP000276770"/>
    </source>
</evidence>
<dbReference type="PANTHER" id="PTHR31157:SF26">
    <property type="entry name" value="SCP-LIKE EXTRACELLULAR PROTEIN"/>
    <property type="match status" value="1"/>
</dbReference>
<protein>
    <recommendedName>
        <fullName evidence="6">CAP domain-containing protein</fullName>
    </recommendedName>
</protein>
<comment type="caution">
    <text evidence="4">The sequence shown here is derived from an EMBL/GenBank/DDBJ whole genome shotgun (WGS) entry which is preliminary data.</text>
</comment>
<evidence type="ECO:0000313" key="4">
    <source>
        <dbReference type="EMBL" id="RLQ95937.1"/>
    </source>
</evidence>
<feature type="region of interest" description="Disordered" evidence="1">
    <location>
        <begin position="1"/>
        <end position="22"/>
    </location>
</feature>
<gene>
    <name evidence="4" type="ORF">D9X91_09605</name>
</gene>
<organism evidence="4 5">
    <name type="scientific">Falsibacillus albus</name>
    <dbReference type="NCBI Taxonomy" id="2478915"/>
    <lineage>
        <taxon>Bacteria</taxon>
        <taxon>Bacillati</taxon>
        <taxon>Bacillota</taxon>
        <taxon>Bacilli</taxon>
        <taxon>Bacillales</taxon>
        <taxon>Bacillaceae</taxon>
        <taxon>Falsibacillus</taxon>
    </lineage>
</organism>